<sequence length="691" mass="79071">MTTLKELKKLIFSLKIRRKKSERNNTTTTIHLHGSNGFYIGLKLILWRKRRRVFSFISAISACLLLLLFSSVYFPPPTANNLFLPRHSSVRHVVKGREALEYNFEAMFQVPASGGNLGRDLWSWSQSTFYYGCSNASKTFQTADMKALPDRYLLIATSGGLNQQRTGIIDAVVAAYILNATLVIPRLDQQSYWKDTSCFAEIFDVNWFISYLSRDVEIIKELPPKGGKAWIPRTIRVPRKCDPICYETRVLPVLNRTQAVELTKFDYRLSNRLDTELQKLRCRVNYHALRFTDPILKMGKLLVERMKMKAKHFIALHLRFEPDMLAFSGCYYGGGDKERAELGAIRKRWKTLHASNPEKVRRNGKCPLTPEEVGLMLRALGFGIDVHVYVASGDVYGGEESLAPLKGLFPNFHSKQTIATKEELAEFSSFSGRMAALDYIVCDETDVFVANNNGNMARMLAGRRRYFGHKPTIRPNARKLYKLFLDRNNMTWDEFSSRVRTYQIGFMGEPNEMKPGKGEFHENPDSCLCQAKGIETIEEKNRKDAVEMSDEYQSIEDPDWIDVDYLYKIEEFIFSFYKVANRHTEHNSRGIETCHSAVMLADTTLLRPPERGIVLHAVENPSNSNQCFGNTYTQLDKLLIPSGFLSKNLWFYDCSFSIFSIAVLLSCLSILLANIQEIIQNSTRMALESCP</sequence>
<proteinExistence type="inferred from homology"/>
<dbReference type="AlphaFoldDB" id="A0A9D3UH77"/>
<evidence type="ECO:0000256" key="4">
    <source>
        <dbReference type="ARBA" id="ARBA00023253"/>
    </source>
</evidence>
<keyword evidence="2" id="KW-0328">Glycosyltransferase</keyword>
<dbReference type="GO" id="GO:0006004">
    <property type="term" value="P:fucose metabolic process"/>
    <property type="evidence" value="ECO:0007669"/>
    <property type="project" value="UniProtKB-KW"/>
</dbReference>
<comment type="caution">
    <text evidence="8">The sequence shown here is derived from an EMBL/GenBank/DDBJ whole genome shotgun (WGS) entry which is preliminary data.</text>
</comment>
<evidence type="ECO:0000256" key="7">
    <source>
        <dbReference type="SAM" id="Phobius"/>
    </source>
</evidence>
<keyword evidence="7" id="KW-0472">Membrane</keyword>
<evidence type="ECO:0000256" key="2">
    <source>
        <dbReference type="ARBA" id="ARBA00022676"/>
    </source>
</evidence>
<feature type="transmembrane region" description="Helical" evidence="7">
    <location>
        <begin position="649"/>
        <end position="675"/>
    </location>
</feature>
<keyword evidence="3" id="KW-0808">Transferase</keyword>
<accession>A0A9D3UH77</accession>
<dbReference type="PANTHER" id="PTHR31818:SF16">
    <property type="entry name" value="PROTEIN ROOT HAIR SPECIFIC 17"/>
    <property type="match status" value="1"/>
</dbReference>
<comment type="similarity">
    <text evidence="1">Belongs to the glycosyltransferase GT106 family.</text>
</comment>
<dbReference type="CDD" id="cd11299">
    <property type="entry name" value="O-FucT_plant"/>
    <property type="match status" value="1"/>
</dbReference>
<dbReference type="InterPro" id="IPR024709">
    <property type="entry name" value="FucosylTrfase_pln"/>
</dbReference>
<keyword evidence="7" id="KW-0812">Transmembrane</keyword>
<organism evidence="8 9">
    <name type="scientific">Gossypium stocksii</name>
    <dbReference type="NCBI Taxonomy" id="47602"/>
    <lineage>
        <taxon>Eukaryota</taxon>
        <taxon>Viridiplantae</taxon>
        <taxon>Streptophyta</taxon>
        <taxon>Embryophyta</taxon>
        <taxon>Tracheophyta</taxon>
        <taxon>Spermatophyta</taxon>
        <taxon>Magnoliopsida</taxon>
        <taxon>eudicotyledons</taxon>
        <taxon>Gunneridae</taxon>
        <taxon>Pentapetalae</taxon>
        <taxon>rosids</taxon>
        <taxon>malvids</taxon>
        <taxon>Malvales</taxon>
        <taxon>Malvaceae</taxon>
        <taxon>Malvoideae</taxon>
        <taxon>Gossypium</taxon>
    </lineage>
</organism>
<reference evidence="8 9" key="1">
    <citation type="journal article" date="2021" name="Plant Biotechnol. J.">
        <title>Multi-omics assisted identification of the key and species-specific regulatory components of drought-tolerant mechanisms in Gossypium stocksii.</title>
        <authorList>
            <person name="Yu D."/>
            <person name="Ke L."/>
            <person name="Zhang D."/>
            <person name="Wu Y."/>
            <person name="Sun Y."/>
            <person name="Mei J."/>
            <person name="Sun J."/>
            <person name="Sun Y."/>
        </authorList>
    </citation>
    <scope>NUCLEOTIDE SEQUENCE [LARGE SCALE GENOMIC DNA]</scope>
    <source>
        <strain evidence="9">cv. E1</strain>
        <tissue evidence="8">Leaf</tissue>
    </source>
</reference>
<dbReference type="OrthoDB" id="1882547at2759"/>
<dbReference type="Proteomes" id="UP000828251">
    <property type="component" value="Unassembled WGS sequence"/>
</dbReference>
<dbReference type="InterPro" id="IPR019378">
    <property type="entry name" value="GDP-Fuc_O-FucTrfase"/>
</dbReference>
<keyword evidence="4" id="KW-0294">Fucose metabolism</keyword>
<evidence type="ECO:0000313" key="8">
    <source>
        <dbReference type="EMBL" id="KAH1040475.1"/>
    </source>
</evidence>
<evidence type="ECO:0000256" key="5">
    <source>
        <dbReference type="ARBA" id="ARBA00023277"/>
    </source>
</evidence>
<dbReference type="EMBL" id="JAIQCV010000012">
    <property type="protein sequence ID" value="KAH1040475.1"/>
    <property type="molecule type" value="Genomic_DNA"/>
</dbReference>
<keyword evidence="5" id="KW-0119">Carbohydrate metabolism</keyword>
<evidence type="ECO:0000256" key="6">
    <source>
        <dbReference type="ARBA" id="ARBA00030350"/>
    </source>
</evidence>
<protein>
    <recommendedName>
        <fullName evidence="6">O-fucosyltransferase family protein</fullName>
    </recommendedName>
</protein>
<feature type="transmembrane region" description="Helical" evidence="7">
    <location>
        <begin position="53"/>
        <end position="74"/>
    </location>
</feature>
<dbReference type="Pfam" id="PF10250">
    <property type="entry name" value="O-FucT"/>
    <property type="match status" value="1"/>
</dbReference>
<keyword evidence="7" id="KW-1133">Transmembrane helix</keyword>
<keyword evidence="9" id="KW-1185">Reference proteome</keyword>
<name>A0A9D3UH77_9ROSI</name>
<dbReference type="GO" id="GO:0016757">
    <property type="term" value="F:glycosyltransferase activity"/>
    <property type="evidence" value="ECO:0007669"/>
    <property type="project" value="UniProtKB-KW"/>
</dbReference>
<evidence type="ECO:0000313" key="9">
    <source>
        <dbReference type="Proteomes" id="UP000828251"/>
    </source>
</evidence>
<evidence type="ECO:0000256" key="3">
    <source>
        <dbReference type="ARBA" id="ARBA00022679"/>
    </source>
</evidence>
<evidence type="ECO:0000256" key="1">
    <source>
        <dbReference type="ARBA" id="ARBA00007737"/>
    </source>
</evidence>
<dbReference type="PANTHER" id="PTHR31818">
    <property type="entry name" value="O-FUCOSYLTRANSFERASE 16"/>
    <property type="match status" value="1"/>
</dbReference>
<gene>
    <name evidence="8" type="ORF">J1N35_042218</name>
</gene>